<dbReference type="AlphaFoldDB" id="A0A5B1CFL5"/>
<keyword evidence="3" id="KW-1185">Reference proteome</keyword>
<comment type="caution">
    <text evidence="2">The sequence shown here is derived from an EMBL/GenBank/DDBJ whole genome shotgun (WGS) entry which is preliminary data.</text>
</comment>
<accession>A0A5B1CFL5</accession>
<feature type="transmembrane region" description="Helical" evidence="1">
    <location>
        <begin position="21"/>
        <end position="46"/>
    </location>
</feature>
<keyword evidence="1" id="KW-1133">Transmembrane helix</keyword>
<sequence length="161" mass="17422">MKPSFQPLAYNVKRTGIARRRAVTLIEAIAVILLLSAAAATSMIYLDNDFLARRTASAATIQVGEVLQLARNTAISNQTYVRVSRGSTELKIHQEAGPIEPERTWLIELPAGTKIDGSASEIIFKPVGSANRDLSWGVYHGDAYGKVNVSPVSGNVQWSTP</sequence>
<evidence type="ECO:0008006" key="4">
    <source>
        <dbReference type="Google" id="ProtNLM"/>
    </source>
</evidence>
<evidence type="ECO:0000313" key="2">
    <source>
        <dbReference type="EMBL" id="KAA1259997.1"/>
    </source>
</evidence>
<dbReference type="EMBL" id="VRLW01000001">
    <property type="protein sequence ID" value="KAA1259997.1"/>
    <property type="molecule type" value="Genomic_DNA"/>
</dbReference>
<protein>
    <recommendedName>
        <fullName evidence="4">General secretion pathway GspH domain-containing protein</fullName>
    </recommendedName>
</protein>
<name>A0A5B1CFL5_9BACT</name>
<evidence type="ECO:0000313" key="3">
    <source>
        <dbReference type="Proteomes" id="UP000322699"/>
    </source>
</evidence>
<dbReference type="OrthoDB" id="278593at2"/>
<dbReference type="RefSeq" id="WP_068265270.1">
    <property type="nucleotide sequence ID" value="NZ_LWSK01000082.1"/>
</dbReference>
<evidence type="ECO:0000256" key="1">
    <source>
        <dbReference type="SAM" id="Phobius"/>
    </source>
</evidence>
<dbReference type="Proteomes" id="UP000322699">
    <property type="component" value="Unassembled WGS sequence"/>
</dbReference>
<keyword evidence="1" id="KW-0812">Transmembrane</keyword>
<keyword evidence="1" id="KW-0472">Membrane</keyword>
<organism evidence="2 3">
    <name type="scientific">Rubripirellula obstinata</name>
    <dbReference type="NCBI Taxonomy" id="406547"/>
    <lineage>
        <taxon>Bacteria</taxon>
        <taxon>Pseudomonadati</taxon>
        <taxon>Planctomycetota</taxon>
        <taxon>Planctomycetia</taxon>
        <taxon>Pirellulales</taxon>
        <taxon>Pirellulaceae</taxon>
        <taxon>Rubripirellula</taxon>
    </lineage>
</organism>
<reference evidence="2 3" key="1">
    <citation type="submission" date="2019-08" db="EMBL/GenBank/DDBJ databases">
        <title>Deep-cultivation of Planctomycetes and their phenomic and genomic characterization uncovers novel biology.</title>
        <authorList>
            <person name="Wiegand S."/>
            <person name="Jogler M."/>
            <person name="Boedeker C."/>
            <person name="Pinto D."/>
            <person name="Vollmers J."/>
            <person name="Rivas-Marin E."/>
            <person name="Kohn T."/>
            <person name="Peeters S.H."/>
            <person name="Heuer A."/>
            <person name="Rast P."/>
            <person name="Oberbeckmann S."/>
            <person name="Bunk B."/>
            <person name="Jeske O."/>
            <person name="Meyerdierks A."/>
            <person name="Storesund J.E."/>
            <person name="Kallscheuer N."/>
            <person name="Luecker S."/>
            <person name="Lage O.M."/>
            <person name="Pohl T."/>
            <person name="Merkel B.J."/>
            <person name="Hornburger P."/>
            <person name="Mueller R.-W."/>
            <person name="Bruemmer F."/>
            <person name="Labrenz M."/>
            <person name="Spormann A.M."/>
            <person name="Op Den Camp H."/>
            <person name="Overmann J."/>
            <person name="Amann R."/>
            <person name="Jetten M.S.M."/>
            <person name="Mascher T."/>
            <person name="Medema M.H."/>
            <person name="Devos D.P."/>
            <person name="Kaster A.-K."/>
            <person name="Ovreas L."/>
            <person name="Rohde M."/>
            <person name="Galperin M.Y."/>
            <person name="Jogler C."/>
        </authorList>
    </citation>
    <scope>NUCLEOTIDE SEQUENCE [LARGE SCALE GENOMIC DNA]</scope>
    <source>
        <strain evidence="2 3">LF1</strain>
    </source>
</reference>
<gene>
    <name evidence="2" type="ORF">LF1_25350</name>
</gene>
<proteinExistence type="predicted"/>